<feature type="compositionally biased region" description="Basic and acidic residues" evidence="1">
    <location>
        <begin position="125"/>
        <end position="155"/>
    </location>
</feature>
<feature type="region of interest" description="Disordered" evidence="1">
    <location>
        <begin position="53"/>
        <end position="188"/>
    </location>
</feature>
<organism evidence="2 3">
    <name type="scientific">Buddleja alternifolia</name>
    <dbReference type="NCBI Taxonomy" id="168488"/>
    <lineage>
        <taxon>Eukaryota</taxon>
        <taxon>Viridiplantae</taxon>
        <taxon>Streptophyta</taxon>
        <taxon>Embryophyta</taxon>
        <taxon>Tracheophyta</taxon>
        <taxon>Spermatophyta</taxon>
        <taxon>Magnoliopsida</taxon>
        <taxon>eudicotyledons</taxon>
        <taxon>Gunneridae</taxon>
        <taxon>Pentapetalae</taxon>
        <taxon>asterids</taxon>
        <taxon>lamiids</taxon>
        <taxon>Lamiales</taxon>
        <taxon>Scrophulariaceae</taxon>
        <taxon>Buddlejeae</taxon>
        <taxon>Buddleja</taxon>
    </lineage>
</organism>
<dbReference type="Proteomes" id="UP000826271">
    <property type="component" value="Unassembled WGS sequence"/>
</dbReference>
<comment type="caution">
    <text evidence="2">The sequence shown here is derived from an EMBL/GenBank/DDBJ whole genome shotgun (WGS) entry which is preliminary data.</text>
</comment>
<sequence>MDLPNFLNIYTKDNNGFNLLSNDLELDHACVQTLTKNRELDVYFDYDIDGMRKEDLDNEGQDNTECGDDVGVEKGKDDVGVGEGEGTIGVGEDEGEGEGEGEDEVHEKNLEDFFYSDYDMSSNDDNAKGADKGKGVDKDKDESGDNGKVENDDNGVHGGQCESENENKEEIDKLNFSKEKDVAEMEMI</sequence>
<reference evidence="2" key="1">
    <citation type="submission" date="2019-10" db="EMBL/GenBank/DDBJ databases">
        <authorList>
            <person name="Zhang R."/>
            <person name="Pan Y."/>
            <person name="Wang J."/>
            <person name="Ma R."/>
            <person name="Yu S."/>
        </authorList>
    </citation>
    <scope>NUCLEOTIDE SEQUENCE</scope>
    <source>
        <strain evidence="2">LA-IB0</strain>
        <tissue evidence="2">Leaf</tissue>
    </source>
</reference>
<feature type="compositionally biased region" description="Acidic residues" evidence="1">
    <location>
        <begin position="91"/>
        <end position="104"/>
    </location>
</feature>
<proteinExistence type="predicted"/>
<dbReference type="EMBL" id="WHWC01000006">
    <property type="protein sequence ID" value="KAG8380528.1"/>
    <property type="molecule type" value="Genomic_DNA"/>
</dbReference>
<evidence type="ECO:0000256" key="1">
    <source>
        <dbReference type="SAM" id="MobiDB-lite"/>
    </source>
</evidence>
<feature type="compositionally biased region" description="Acidic residues" evidence="1">
    <location>
        <begin position="56"/>
        <end position="70"/>
    </location>
</feature>
<feature type="compositionally biased region" description="Basic and acidic residues" evidence="1">
    <location>
        <begin position="165"/>
        <end position="188"/>
    </location>
</feature>
<accession>A0AAV6XN12</accession>
<keyword evidence="3" id="KW-1185">Reference proteome</keyword>
<evidence type="ECO:0000313" key="3">
    <source>
        <dbReference type="Proteomes" id="UP000826271"/>
    </source>
</evidence>
<feature type="compositionally biased region" description="Low complexity" evidence="1">
    <location>
        <begin position="112"/>
        <end position="124"/>
    </location>
</feature>
<dbReference type="AlphaFoldDB" id="A0AAV6XN12"/>
<evidence type="ECO:0000313" key="2">
    <source>
        <dbReference type="EMBL" id="KAG8380528.1"/>
    </source>
</evidence>
<gene>
    <name evidence="2" type="ORF">BUALT_Bualt06G0025000</name>
</gene>
<name>A0AAV6XN12_9LAMI</name>
<protein>
    <submittedName>
        <fullName evidence="2">Uncharacterized protein</fullName>
    </submittedName>
</protein>